<feature type="compositionally biased region" description="Basic and acidic residues" evidence="3">
    <location>
        <begin position="17"/>
        <end position="32"/>
    </location>
</feature>
<evidence type="ECO:0000313" key="5">
    <source>
        <dbReference type="EMBL" id="KAH7435027.1"/>
    </source>
</evidence>
<organism evidence="5 6">
    <name type="scientific">Ceratopteris richardii</name>
    <name type="common">Triangle waterfern</name>
    <dbReference type="NCBI Taxonomy" id="49495"/>
    <lineage>
        <taxon>Eukaryota</taxon>
        <taxon>Viridiplantae</taxon>
        <taxon>Streptophyta</taxon>
        <taxon>Embryophyta</taxon>
        <taxon>Tracheophyta</taxon>
        <taxon>Polypodiopsida</taxon>
        <taxon>Polypodiidae</taxon>
        <taxon>Polypodiales</taxon>
        <taxon>Pteridineae</taxon>
        <taxon>Pteridaceae</taxon>
        <taxon>Parkerioideae</taxon>
        <taxon>Ceratopteris</taxon>
    </lineage>
</organism>
<dbReference type="PANTHER" id="PTHR31775:SF5">
    <property type="entry name" value="REMORIN 1.4"/>
    <property type="match status" value="1"/>
</dbReference>
<dbReference type="AlphaFoldDB" id="A0A8T2UG31"/>
<evidence type="ECO:0000259" key="4">
    <source>
        <dbReference type="Pfam" id="PF03763"/>
    </source>
</evidence>
<dbReference type="Proteomes" id="UP000825935">
    <property type="component" value="Chromosome 6"/>
</dbReference>
<keyword evidence="2" id="KW-0175">Coiled coil</keyword>
<dbReference type="OrthoDB" id="684343at2759"/>
<evidence type="ECO:0000256" key="3">
    <source>
        <dbReference type="SAM" id="MobiDB-lite"/>
    </source>
</evidence>
<feature type="compositionally biased region" description="Polar residues" evidence="3">
    <location>
        <begin position="7"/>
        <end position="16"/>
    </location>
</feature>
<name>A0A8T2UG31_CERRI</name>
<gene>
    <name evidence="5" type="ORF">KP509_06G045700</name>
</gene>
<reference evidence="5" key="1">
    <citation type="submission" date="2021-08" db="EMBL/GenBank/DDBJ databases">
        <title>WGS assembly of Ceratopteris richardii.</title>
        <authorList>
            <person name="Marchant D.B."/>
            <person name="Chen G."/>
            <person name="Jenkins J."/>
            <person name="Shu S."/>
            <person name="Leebens-Mack J."/>
            <person name="Grimwood J."/>
            <person name="Schmutz J."/>
            <person name="Soltis P."/>
            <person name="Soltis D."/>
            <person name="Chen Z.-H."/>
        </authorList>
    </citation>
    <scope>NUCLEOTIDE SEQUENCE</scope>
    <source>
        <strain evidence="5">Whitten #5841</strain>
        <tissue evidence="5">Leaf</tissue>
    </source>
</reference>
<dbReference type="InterPro" id="IPR005516">
    <property type="entry name" value="Remorin_C"/>
</dbReference>
<accession>A0A8T2UG31</accession>
<evidence type="ECO:0000256" key="1">
    <source>
        <dbReference type="ARBA" id="ARBA00005711"/>
    </source>
</evidence>
<protein>
    <recommendedName>
        <fullName evidence="4">Remorin C-terminal domain-containing protein</fullName>
    </recommendedName>
</protein>
<comment type="similarity">
    <text evidence="1">Belongs to the remorin family.</text>
</comment>
<feature type="coiled-coil region" evidence="2">
    <location>
        <begin position="142"/>
        <end position="176"/>
    </location>
</feature>
<keyword evidence="6" id="KW-1185">Reference proteome</keyword>
<evidence type="ECO:0000256" key="2">
    <source>
        <dbReference type="SAM" id="Coils"/>
    </source>
</evidence>
<sequence length="226" mass="25261">MEDDDQQPISMQITKTVSKEESDDANHFEETTNKPQNDTSGFLPESSPYAMAMEDYTTITSAKIDDHPSKALVLHNSTQQLDGAAIVSPTSSNLSLTAGSLNKDIVLAKLNQDRVLNLIKAWEDSVKAKSLNRLGKKLAKITAWEKANKARTEAQLQELEEKIENKRASFVETVHNEIAAIHRRSEEERAVAEAKHGEETLKAAEMATKYRACGKIPRKYAMCFWI</sequence>
<dbReference type="Pfam" id="PF03763">
    <property type="entry name" value="Remorin_C"/>
    <property type="match status" value="1"/>
</dbReference>
<feature type="region of interest" description="Disordered" evidence="3">
    <location>
        <begin position="1"/>
        <end position="46"/>
    </location>
</feature>
<evidence type="ECO:0000313" key="6">
    <source>
        <dbReference type="Proteomes" id="UP000825935"/>
    </source>
</evidence>
<dbReference type="PANTHER" id="PTHR31775">
    <property type="entry name" value="OS02G0117200 PROTEIN"/>
    <property type="match status" value="1"/>
</dbReference>
<dbReference type="EMBL" id="CM035411">
    <property type="protein sequence ID" value="KAH7435027.1"/>
    <property type="molecule type" value="Genomic_DNA"/>
</dbReference>
<comment type="caution">
    <text evidence="5">The sequence shown here is derived from an EMBL/GenBank/DDBJ whole genome shotgun (WGS) entry which is preliminary data.</text>
</comment>
<feature type="domain" description="Remorin C-terminal" evidence="4">
    <location>
        <begin position="116"/>
        <end position="219"/>
    </location>
</feature>
<proteinExistence type="inferred from homology"/>